<keyword evidence="8" id="KW-0966">Cell projection</keyword>
<protein>
    <recommendedName>
        <fullName evidence="11">OST-HTH associated domain-containing protein</fullName>
    </recommendedName>
</protein>
<feature type="region of interest" description="Disordered" evidence="10">
    <location>
        <begin position="1"/>
        <end position="28"/>
    </location>
</feature>
<feature type="compositionally biased region" description="Basic and acidic residues" evidence="10">
    <location>
        <begin position="954"/>
        <end position="963"/>
    </location>
</feature>
<proteinExistence type="inferred from homology"/>
<evidence type="ECO:0000256" key="6">
    <source>
        <dbReference type="ARBA" id="ARBA00023069"/>
    </source>
</evidence>
<dbReference type="InterPro" id="IPR025677">
    <property type="entry name" value="OST-HTH-assoc_dom"/>
</dbReference>
<keyword evidence="9" id="KW-0175">Coiled coil</keyword>
<feature type="region of interest" description="Disordered" evidence="10">
    <location>
        <begin position="1099"/>
        <end position="1124"/>
    </location>
</feature>
<keyword evidence="4" id="KW-0597">Phosphoprotein</keyword>
<gene>
    <name evidence="12" type="ORF">PCOR1329_LOCUS38685</name>
</gene>
<keyword evidence="13" id="KW-1185">Reference proteome</keyword>
<evidence type="ECO:0000256" key="3">
    <source>
        <dbReference type="ARBA" id="ARBA00022490"/>
    </source>
</evidence>
<evidence type="ECO:0000256" key="9">
    <source>
        <dbReference type="SAM" id="Coils"/>
    </source>
</evidence>
<accession>A0ABN9TFN0</accession>
<evidence type="ECO:0000259" key="11">
    <source>
        <dbReference type="Pfam" id="PF14418"/>
    </source>
</evidence>
<evidence type="ECO:0000256" key="4">
    <source>
        <dbReference type="ARBA" id="ARBA00022553"/>
    </source>
</evidence>
<evidence type="ECO:0000256" key="1">
    <source>
        <dbReference type="ARBA" id="ARBA00004611"/>
    </source>
</evidence>
<evidence type="ECO:0000256" key="8">
    <source>
        <dbReference type="ARBA" id="ARBA00023273"/>
    </source>
</evidence>
<organism evidence="12 13">
    <name type="scientific">Prorocentrum cordatum</name>
    <dbReference type="NCBI Taxonomy" id="2364126"/>
    <lineage>
        <taxon>Eukaryota</taxon>
        <taxon>Sar</taxon>
        <taxon>Alveolata</taxon>
        <taxon>Dinophyceae</taxon>
        <taxon>Prorocentrales</taxon>
        <taxon>Prorocentraceae</taxon>
        <taxon>Prorocentrum</taxon>
    </lineage>
</organism>
<keyword evidence="5" id="KW-0282">Flagellum</keyword>
<dbReference type="PANTHER" id="PTHR21648:SF0">
    <property type="entry name" value="RADIAL SPOKE HEAD PROTEIN 3 HOMOLOG"/>
    <property type="match status" value="1"/>
</dbReference>
<comment type="similarity">
    <text evidence="2">Belongs to the flagellar radial spoke RSP3 family.</text>
</comment>
<feature type="region of interest" description="Disordered" evidence="10">
    <location>
        <begin position="548"/>
        <end position="572"/>
    </location>
</feature>
<sequence>MARRVTSGRFADQWHTHTGRKAREEEERRRLRQTVAKAKYNMSKGLEASRIEDALAAAEEMMRCGEMPANELLYRMLCIACELPGVERFARVVNCCTSGGLCMQALEWAGVVGRLMERDAPHAQVRVCLNFGVPRGGEVLGLVPVDADRESDVMKVFAGAEHLDLGELSDENDVAEAARRAGRTVDEWARVPKKLVFTIGGVASALAGEYKRCSFVSGDGLRSKRPVFKNKRKESTILAYFFEPSEQDAAPGEETWEAGWYLGDEVGGGGITFAYCPARGNQAMAALVPPEEDTWLVLDGKGGKLEEPGTFTKAPEKAKASDAQVVEWSEAQQLLEQIDLAAVPGRVGMDKDPDAIRYFCHFFILLHLEQLAEVSTFRGRFGFRTGEELARFGIAVVGTKVTSVSMFRQESRRAALPGWPEVGHTHVTFKLNPRSVDRSRFSLKTGESVLVSRGHPLQSRVGEGSVKFADFATQELVVMVHGKWADFEPNAMFRLDSYANRTTFERQLTSLLQFITMQRTKMQEMLIAAGVGKVDLAVLGGDGLVDPGKGTKLGEESGGKEAAGEAPKPRNSSVLTASEVRAMLTSRTPRARAIESLYADKLIPFGRILLKRVGEHAADIAAKGVLSGKTTCSYVSTDEGHIPFVDPMHLMRVCRQCPRLRVECVDSGEYVAMTPTPAELWADLVTYFHGPADSQPPLPAGRYNCARALKARGLPFLGGRSLGEVCHTLALAMSQKKILGHFKGHTVPYARSESGHKPSPLRAHPWPGLGAPQPAYITPTLLESIKPLSAKWASGPGGVVDDRPRGGRSGPFGLDPAWASGPSGLGVDLAAWDRDRDLQCAGWPPGLQGNSLGLACAAYALETGSPCSPPAPASSGPRLCVTGAGLRRRRSCGAGAMNQMQQFSTAPQAVGTRKKFREPDDRTMSTKGNMMQDRRVVRGNTYAALVAPQPDAAEVQKQREAQRRRLMRASQKEKRPGTPEPVMGRKHMDIQTDSYLEELTERTVEFEAETQTDFLLDRPPSPLFLPAKIGVDIATQIEEGELFDFDVEVEPILEVLVGKTLEQSVMEVLEEEELESLRRHQEDFEKRRNAELQEVQRMEAAESRRNDEMLRRKEQQAAQREQDLSKMRKVVSRSVAAAHLSSLKDRALQHLLDAGVFADPMEMAVETAFMPQLFKMAAKQMASIVQTRNLLDSVASEAVGGRLDAHGRVLAVERRRLAQIDQAEREARLEKAEEAAARQRDAERVEREQSLLAAWQARVPTPPPPAEEFQVSDLDAENKLLILDRAPGKAKVPEEMMEELQAKLAGLTEGQKLVATLVGPDGRLILQAAEGGAAAASEAAAEEPAGGGAPAPEAAEAEEELPTLAEVRVAEPTAPTPEAEAAEDPEAE</sequence>
<keyword evidence="6" id="KW-0969">Cilium</keyword>
<dbReference type="InterPro" id="IPR009290">
    <property type="entry name" value="Radial_spoke_3"/>
</dbReference>
<comment type="subcellular location">
    <subcellularLocation>
        <location evidence="1">Cytoplasm</location>
        <location evidence="1">Cytoskeleton</location>
        <location evidence="1">Flagellum axoneme</location>
    </subcellularLocation>
</comment>
<evidence type="ECO:0000256" key="2">
    <source>
        <dbReference type="ARBA" id="ARBA00006737"/>
    </source>
</evidence>
<feature type="domain" description="OST-HTH associated" evidence="11">
    <location>
        <begin position="698"/>
        <end position="748"/>
    </location>
</feature>
<feature type="region of interest" description="Disordered" evidence="10">
    <location>
        <begin position="906"/>
        <end position="926"/>
    </location>
</feature>
<comment type="caution">
    <text evidence="12">The sequence shown here is derived from an EMBL/GenBank/DDBJ whole genome shotgun (WGS) entry which is preliminary data.</text>
</comment>
<feature type="compositionally biased region" description="Low complexity" evidence="10">
    <location>
        <begin position="1370"/>
        <end position="1379"/>
    </location>
</feature>
<feature type="compositionally biased region" description="Basic and acidic residues" evidence="10">
    <location>
        <begin position="552"/>
        <end position="563"/>
    </location>
</feature>
<evidence type="ECO:0000313" key="13">
    <source>
        <dbReference type="Proteomes" id="UP001189429"/>
    </source>
</evidence>
<evidence type="ECO:0000256" key="5">
    <source>
        <dbReference type="ARBA" id="ARBA00022846"/>
    </source>
</evidence>
<evidence type="ECO:0000313" key="12">
    <source>
        <dbReference type="EMBL" id="CAK0844623.1"/>
    </source>
</evidence>
<dbReference type="Pfam" id="PF14418">
    <property type="entry name" value="OHA"/>
    <property type="match status" value="1"/>
</dbReference>
<dbReference type="Proteomes" id="UP001189429">
    <property type="component" value="Unassembled WGS sequence"/>
</dbReference>
<evidence type="ECO:0000256" key="10">
    <source>
        <dbReference type="SAM" id="MobiDB-lite"/>
    </source>
</evidence>
<name>A0ABN9TFN0_9DINO</name>
<feature type="region of interest" description="Disordered" evidence="10">
    <location>
        <begin position="1333"/>
        <end position="1388"/>
    </location>
</feature>
<feature type="compositionally biased region" description="Low complexity" evidence="10">
    <location>
        <begin position="1333"/>
        <end position="1354"/>
    </location>
</feature>
<feature type="coiled-coil region" evidence="9">
    <location>
        <begin position="1220"/>
        <end position="1249"/>
    </location>
</feature>
<dbReference type="PANTHER" id="PTHR21648">
    <property type="entry name" value="FLAGELLAR RADIAL SPOKE PROTEIN 3"/>
    <property type="match status" value="1"/>
</dbReference>
<dbReference type="EMBL" id="CAUYUJ010014681">
    <property type="protein sequence ID" value="CAK0844623.1"/>
    <property type="molecule type" value="Genomic_DNA"/>
</dbReference>
<dbReference type="Pfam" id="PF06098">
    <property type="entry name" value="Radial_spoke_3"/>
    <property type="match status" value="1"/>
</dbReference>
<keyword evidence="3" id="KW-0963">Cytoplasm</keyword>
<evidence type="ECO:0000256" key="7">
    <source>
        <dbReference type="ARBA" id="ARBA00023212"/>
    </source>
</evidence>
<reference evidence="12" key="1">
    <citation type="submission" date="2023-10" db="EMBL/GenBank/DDBJ databases">
        <authorList>
            <person name="Chen Y."/>
            <person name="Shah S."/>
            <person name="Dougan E. K."/>
            <person name="Thang M."/>
            <person name="Chan C."/>
        </authorList>
    </citation>
    <scope>NUCLEOTIDE SEQUENCE [LARGE SCALE GENOMIC DNA]</scope>
</reference>
<keyword evidence="7" id="KW-0206">Cytoskeleton</keyword>
<feature type="region of interest" description="Disordered" evidence="10">
    <location>
        <begin position="951"/>
        <end position="985"/>
    </location>
</feature>